<dbReference type="EMBL" id="ABGD02000019">
    <property type="protein sequence ID" value="EDS10833.1"/>
    <property type="molecule type" value="Genomic_DNA"/>
</dbReference>
<evidence type="ECO:0000313" key="2">
    <source>
        <dbReference type="Proteomes" id="UP000003803"/>
    </source>
</evidence>
<protein>
    <submittedName>
        <fullName evidence="1">Uncharacterized protein</fullName>
    </submittedName>
</protein>
<gene>
    <name evidence="1" type="ORF">ANACOL_02387</name>
</gene>
<dbReference type="AlphaFoldDB" id="B0PC79"/>
<proteinExistence type="predicted"/>
<dbReference type="Proteomes" id="UP000003803">
    <property type="component" value="Unassembled WGS sequence"/>
</dbReference>
<name>B0PC79_9FIRM</name>
<comment type="caution">
    <text evidence="1">The sequence shown here is derived from an EMBL/GenBank/DDBJ whole genome shotgun (WGS) entry which is preliminary data.</text>
</comment>
<sequence>MKVCHLNPSFLCYISDLLIKGVLGPVFSAEGRWTGKWRSRSGKILRGAKAKE</sequence>
<reference evidence="1" key="1">
    <citation type="submission" date="2007-11" db="EMBL/GenBank/DDBJ databases">
        <authorList>
            <person name="Fulton L."/>
            <person name="Clifton S."/>
            <person name="Fulton B."/>
            <person name="Xu J."/>
            <person name="Minx P."/>
            <person name="Pepin K.H."/>
            <person name="Johnson M."/>
            <person name="Thiruvilangam P."/>
            <person name="Bhonagiri V."/>
            <person name="Nash W.E."/>
            <person name="Mardis E.R."/>
            <person name="Wilson R.K."/>
        </authorList>
    </citation>
    <scope>NUCLEOTIDE SEQUENCE [LARGE SCALE GENOMIC DNA]</scope>
    <source>
        <strain evidence="1">DSM 17241</strain>
    </source>
</reference>
<keyword evidence="2" id="KW-1185">Reference proteome</keyword>
<organism evidence="1 2">
    <name type="scientific">Anaerotruncus colihominis DSM 17241</name>
    <dbReference type="NCBI Taxonomy" id="445972"/>
    <lineage>
        <taxon>Bacteria</taxon>
        <taxon>Bacillati</taxon>
        <taxon>Bacillota</taxon>
        <taxon>Clostridia</taxon>
        <taxon>Eubacteriales</taxon>
        <taxon>Oscillospiraceae</taxon>
        <taxon>Anaerotruncus</taxon>
    </lineage>
</organism>
<dbReference type="HOGENOM" id="CLU_3076124_0_0_9"/>
<evidence type="ECO:0000313" key="1">
    <source>
        <dbReference type="EMBL" id="EDS10833.1"/>
    </source>
</evidence>
<accession>B0PC79</accession>
<reference evidence="1" key="2">
    <citation type="submission" date="2013-09" db="EMBL/GenBank/DDBJ databases">
        <title>Draft genome sequence of Anaerotruncus colihominis(DSM 17241).</title>
        <authorList>
            <person name="Sudarsanam P."/>
            <person name="Ley R."/>
            <person name="Guruge J."/>
            <person name="Turnbaugh P.J."/>
            <person name="Mahowald M."/>
            <person name="Liep D."/>
            <person name="Gordon J."/>
        </authorList>
    </citation>
    <scope>NUCLEOTIDE SEQUENCE</scope>
    <source>
        <strain evidence="1">DSM 17241</strain>
    </source>
</reference>